<proteinExistence type="predicted"/>
<keyword evidence="1" id="KW-0472">Membrane</keyword>
<accession>A0A4Q8BB08</accession>
<feature type="transmembrane region" description="Helical" evidence="1">
    <location>
        <begin position="47"/>
        <end position="65"/>
    </location>
</feature>
<reference evidence="2 3" key="1">
    <citation type="submission" date="2019-02" db="EMBL/GenBank/DDBJ databases">
        <title>Sequencing the genomes of 1000 actinobacteria strains.</title>
        <authorList>
            <person name="Klenk H.-P."/>
        </authorList>
    </citation>
    <scope>NUCLEOTIDE SEQUENCE [LARGE SCALE GENOMIC DNA]</scope>
    <source>
        <strain evidence="2 3">DSM 45612</strain>
    </source>
</reference>
<keyword evidence="1" id="KW-1133">Transmembrane helix</keyword>
<feature type="transmembrane region" description="Helical" evidence="1">
    <location>
        <begin position="86"/>
        <end position="105"/>
    </location>
</feature>
<dbReference type="EMBL" id="SHLD01000001">
    <property type="protein sequence ID" value="RZU74984.1"/>
    <property type="molecule type" value="Genomic_DNA"/>
</dbReference>
<keyword evidence="1" id="KW-0812">Transmembrane</keyword>
<evidence type="ECO:0000313" key="3">
    <source>
        <dbReference type="Proteomes" id="UP000294114"/>
    </source>
</evidence>
<name>A0A4Q8BB08_9ACTN</name>
<keyword evidence="3" id="KW-1185">Reference proteome</keyword>
<gene>
    <name evidence="2" type="ORF">EV384_3491</name>
</gene>
<organism evidence="2 3">
    <name type="scientific">Micromonospora kangleipakensis</name>
    <dbReference type="NCBI Taxonomy" id="1077942"/>
    <lineage>
        <taxon>Bacteria</taxon>
        <taxon>Bacillati</taxon>
        <taxon>Actinomycetota</taxon>
        <taxon>Actinomycetes</taxon>
        <taxon>Micromonosporales</taxon>
        <taxon>Micromonosporaceae</taxon>
        <taxon>Micromonospora</taxon>
    </lineage>
</organism>
<comment type="caution">
    <text evidence="2">The sequence shown here is derived from an EMBL/GenBank/DDBJ whole genome shotgun (WGS) entry which is preliminary data.</text>
</comment>
<evidence type="ECO:0000256" key="1">
    <source>
        <dbReference type="SAM" id="Phobius"/>
    </source>
</evidence>
<dbReference type="Proteomes" id="UP000294114">
    <property type="component" value="Unassembled WGS sequence"/>
</dbReference>
<dbReference type="AlphaFoldDB" id="A0A4Q8BB08"/>
<protein>
    <submittedName>
        <fullName evidence="2">Uncharacterized protein</fullName>
    </submittedName>
</protein>
<evidence type="ECO:0000313" key="2">
    <source>
        <dbReference type="EMBL" id="RZU74984.1"/>
    </source>
</evidence>
<sequence length="260" mass="28969">MANLSALTALLVYFGWRRSKTQAQALGIDESLFSMTTQEYVLRSVGPVFGLLALLGVAGFAWLWIDHGITRMIGGRPHAVRWLSRILATVWPIPLTLAYVAAFRWSAQGYVAFPLSIAAGLLLLLYRAHLNREYTGREQSHYDLLRGLIALGTAACLFWSASNYAEVQGDSLARDFADQLSGQVGVVVYSTNPLHIDAPGVRTEVVGPDQTAFRYRYSGLRMMDRRGGKYFLVPADWTLTRGVVIVLPDDNRIRLEFVRS</sequence>
<feature type="transmembrane region" description="Helical" evidence="1">
    <location>
        <begin position="111"/>
        <end position="130"/>
    </location>
</feature>